<evidence type="ECO:0000313" key="2">
    <source>
        <dbReference type="Proteomes" id="UP001428341"/>
    </source>
</evidence>
<proteinExistence type="predicted"/>
<sequence length="56" mass="6479">MDATEDPAILNSELEYIARETGQLFTLEDAQYGKLLVEPYVVHVKASWRELPDQER</sequence>
<dbReference type="Proteomes" id="UP001428341">
    <property type="component" value="Unassembled WGS sequence"/>
</dbReference>
<comment type="caution">
    <text evidence="1">The sequence shown here is derived from an EMBL/GenBank/DDBJ whole genome shotgun (WGS) entry which is preliminary data.</text>
</comment>
<dbReference type="AlphaFoldDB" id="A0AAP0QQY6"/>
<protein>
    <submittedName>
        <fullName evidence="1">Uncharacterized protein</fullName>
    </submittedName>
</protein>
<reference evidence="1 2" key="1">
    <citation type="submission" date="2024-05" db="EMBL/GenBank/DDBJ databases">
        <title>Haplotype-resolved chromosome-level genome assembly of Huyou (Citrus changshanensis).</title>
        <authorList>
            <person name="Miao C."/>
            <person name="Chen W."/>
            <person name="Wu Y."/>
            <person name="Wang L."/>
            <person name="Zhao S."/>
            <person name="Grierson D."/>
            <person name="Xu C."/>
            <person name="Chen K."/>
        </authorList>
    </citation>
    <scope>NUCLEOTIDE SEQUENCE [LARGE SCALE GENOMIC DNA]</scope>
    <source>
        <strain evidence="1">01-14</strain>
        <tissue evidence="1">Leaf</tissue>
    </source>
</reference>
<name>A0AAP0QQY6_9ROSI</name>
<organism evidence="1 2">
    <name type="scientific">Citrus x changshan-huyou</name>
    <dbReference type="NCBI Taxonomy" id="2935761"/>
    <lineage>
        <taxon>Eukaryota</taxon>
        <taxon>Viridiplantae</taxon>
        <taxon>Streptophyta</taxon>
        <taxon>Embryophyta</taxon>
        <taxon>Tracheophyta</taxon>
        <taxon>Spermatophyta</taxon>
        <taxon>Magnoliopsida</taxon>
        <taxon>eudicotyledons</taxon>
        <taxon>Gunneridae</taxon>
        <taxon>Pentapetalae</taxon>
        <taxon>rosids</taxon>
        <taxon>malvids</taxon>
        <taxon>Sapindales</taxon>
        <taxon>Rutaceae</taxon>
        <taxon>Aurantioideae</taxon>
        <taxon>Citrus</taxon>
    </lineage>
</organism>
<keyword evidence="2" id="KW-1185">Reference proteome</keyword>
<accession>A0AAP0QQY6</accession>
<evidence type="ECO:0000313" key="1">
    <source>
        <dbReference type="EMBL" id="KAK9216058.1"/>
    </source>
</evidence>
<dbReference type="EMBL" id="JBCGBO010000003">
    <property type="protein sequence ID" value="KAK9216058.1"/>
    <property type="molecule type" value="Genomic_DNA"/>
</dbReference>
<gene>
    <name evidence="1" type="ORF">WN944_008065</name>
</gene>